<protein>
    <submittedName>
        <fullName evidence="1">Molybdenum cofactor carrier protein</fullName>
    </submittedName>
</protein>
<evidence type="ECO:0000313" key="2">
    <source>
        <dbReference type="Proteomes" id="UP001611383"/>
    </source>
</evidence>
<reference evidence="1 2" key="1">
    <citation type="submission" date="2019-08" db="EMBL/GenBank/DDBJ databases">
        <title>Archangium and Cystobacter genomes.</title>
        <authorList>
            <person name="Chen I.-C.K."/>
            <person name="Wielgoss S."/>
        </authorList>
    </citation>
    <scope>NUCLEOTIDE SEQUENCE [LARGE SCALE GENOMIC DNA]</scope>
    <source>
        <strain evidence="1 2">Cbm 6</strain>
    </source>
</reference>
<gene>
    <name evidence="1" type="ORF">F0U60_04305</name>
</gene>
<sequence length="182" mass="19157">MRTRREVIGVLGSGKEEHRAWVEPLARWIAERGFHLLTGAGGGVMRAAAEAFVAVEGRQGLSLGIVPGAVVDGAWSPKPGYPNEAVEVPILTHLPLSGEQGTEPMSRNHLNVLTAHALVALPGGAGTVSEAVLALRYHKPLILFGPPEAFHAFPAALERTPSLERVCAFLLSALRQGPAVSG</sequence>
<dbReference type="Proteomes" id="UP001611383">
    <property type="component" value="Chromosome"/>
</dbReference>
<dbReference type="InterPro" id="IPR041164">
    <property type="entry name" value="LDcluster4"/>
</dbReference>
<organism evidence="1 2">
    <name type="scientific">Archangium minus</name>
    <dbReference type="NCBI Taxonomy" id="83450"/>
    <lineage>
        <taxon>Bacteria</taxon>
        <taxon>Pseudomonadati</taxon>
        <taxon>Myxococcota</taxon>
        <taxon>Myxococcia</taxon>
        <taxon>Myxococcales</taxon>
        <taxon>Cystobacterineae</taxon>
        <taxon>Archangiaceae</taxon>
        <taxon>Archangium</taxon>
    </lineage>
</organism>
<accession>A0ABY9WI66</accession>
<dbReference type="EMBL" id="CP043494">
    <property type="protein sequence ID" value="WNG43403.1"/>
    <property type="molecule type" value="Genomic_DNA"/>
</dbReference>
<keyword evidence="2" id="KW-1185">Reference proteome</keyword>
<dbReference type="SUPFAM" id="SSF102405">
    <property type="entry name" value="MCP/YpsA-like"/>
    <property type="match status" value="1"/>
</dbReference>
<dbReference type="RefSeq" id="WP_395814248.1">
    <property type="nucleotide sequence ID" value="NZ_CP043494.1"/>
</dbReference>
<dbReference type="Pfam" id="PF18306">
    <property type="entry name" value="LDcluster4"/>
    <property type="match status" value="1"/>
</dbReference>
<evidence type="ECO:0000313" key="1">
    <source>
        <dbReference type="EMBL" id="WNG43403.1"/>
    </source>
</evidence>
<proteinExistence type="predicted"/>
<dbReference type="Gene3D" id="3.40.50.450">
    <property type="match status" value="1"/>
</dbReference>
<name>A0ABY9WI66_9BACT</name>